<dbReference type="Proteomes" id="UP001243757">
    <property type="component" value="Unassembled WGS sequence"/>
</dbReference>
<comment type="caution">
    <text evidence="5">The sequence shown here is derived from an EMBL/GenBank/DDBJ whole genome shotgun (WGS) entry which is preliminary data.</text>
</comment>
<dbReference type="InterPro" id="IPR036365">
    <property type="entry name" value="PGBD-like_sf"/>
</dbReference>
<dbReference type="Gene3D" id="1.10.8.350">
    <property type="entry name" value="Bacterial muramidase"/>
    <property type="match status" value="1"/>
</dbReference>
<dbReference type="PANTHER" id="PTHR30163:SF8">
    <property type="entry name" value="LYTIC MUREIN TRANSGLYCOSYLASE"/>
    <property type="match status" value="1"/>
</dbReference>
<evidence type="ECO:0000259" key="4">
    <source>
        <dbReference type="Pfam" id="PF13406"/>
    </source>
</evidence>
<evidence type="ECO:0000256" key="2">
    <source>
        <dbReference type="SAM" id="SignalP"/>
    </source>
</evidence>
<feature type="chain" id="PRO_5045054604" evidence="2">
    <location>
        <begin position="23"/>
        <end position="464"/>
    </location>
</feature>
<protein>
    <submittedName>
        <fullName evidence="5">Lytic murein transglycosylase</fullName>
    </submittedName>
</protein>
<gene>
    <name evidence="5" type="ORF">QO033_08540</name>
</gene>
<evidence type="ECO:0000313" key="6">
    <source>
        <dbReference type="Proteomes" id="UP001243757"/>
    </source>
</evidence>
<feature type="signal peptide" evidence="2">
    <location>
        <begin position="1"/>
        <end position="22"/>
    </location>
</feature>
<dbReference type="InterPro" id="IPR002477">
    <property type="entry name" value="Peptidoglycan-bd-like"/>
</dbReference>
<evidence type="ECO:0000259" key="3">
    <source>
        <dbReference type="Pfam" id="PF01471"/>
    </source>
</evidence>
<dbReference type="Pfam" id="PF13406">
    <property type="entry name" value="SLT_2"/>
    <property type="match status" value="1"/>
</dbReference>
<dbReference type="InterPro" id="IPR023346">
    <property type="entry name" value="Lysozyme-like_dom_sf"/>
</dbReference>
<keyword evidence="6" id="KW-1185">Reference proteome</keyword>
<dbReference type="CDD" id="cd13399">
    <property type="entry name" value="Slt35-like"/>
    <property type="match status" value="1"/>
</dbReference>
<dbReference type="InterPro" id="IPR011970">
    <property type="entry name" value="MltB_2"/>
</dbReference>
<proteinExistence type="predicted"/>
<accession>A0ABT7EZD8</accession>
<dbReference type="PANTHER" id="PTHR30163">
    <property type="entry name" value="MEMBRANE-BOUND LYTIC MUREIN TRANSGLYCOSYLASE B"/>
    <property type="match status" value="1"/>
</dbReference>
<dbReference type="RefSeq" id="WP_284480538.1">
    <property type="nucleotide sequence ID" value="NZ_JASNJD010000005.1"/>
</dbReference>
<organism evidence="5 6">
    <name type="scientific">Pseudodonghicola flavimaris</name>
    <dbReference type="NCBI Taxonomy" id="3050036"/>
    <lineage>
        <taxon>Bacteria</taxon>
        <taxon>Pseudomonadati</taxon>
        <taxon>Pseudomonadota</taxon>
        <taxon>Alphaproteobacteria</taxon>
        <taxon>Rhodobacterales</taxon>
        <taxon>Paracoccaceae</taxon>
        <taxon>Pseudodonghicola</taxon>
    </lineage>
</organism>
<dbReference type="InterPro" id="IPR031304">
    <property type="entry name" value="SLT_2"/>
</dbReference>
<sequence length="464" mass="50691">MRIWYGAAAIALLGGGSVAAQAVDHSPRPEARPAAIPGFLLEAASFVMADEEMLTPSALSPRTSLRPTRRPDQLSPQIAGAEDSPHMPSPQEIAGFHRWVAQFKPRAAAQGIHGDTFDRAFRGLTLDADVIRRDRNQSEFSKPIWAYLDSAASDVRIANGKAALEKHRATLDRIERKYGVDKEVVVAIWGLESAYGSFRGNNNVIRSLATLAYEGRRAAFFEDQLVDALKIVQAGDIAPDKMTGSWAGAMGHTQFMPSSFLEHAVDFTGDGRRDIWSDDPSDALASTAAYLARFGWTRGQPWGVEVRLPKGFDYALAQRSITMSPADWARLGVTGLNGVPVPEYGKAAILLPAGGHGAAFMIFDNFKVIERYNAADAYVIGVGHLSDRIRGAGPIHSAWPRNDRLLSFDERKELQERLTRAGYDTQHVDGRIGPLTISAVRAYQVANGLQADGYPSLDLLKRLR</sequence>
<dbReference type="EMBL" id="JASNJD010000005">
    <property type="protein sequence ID" value="MDK3017722.1"/>
    <property type="molecule type" value="Genomic_DNA"/>
</dbReference>
<dbReference type="SUPFAM" id="SSF47090">
    <property type="entry name" value="PGBD-like"/>
    <property type="match status" value="1"/>
</dbReference>
<dbReference type="InterPro" id="IPR043426">
    <property type="entry name" value="MltB-like"/>
</dbReference>
<feature type="domain" description="Transglycosylase SLT" evidence="4">
    <location>
        <begin position="96"/>
        <end position="387"/>
    </location>
</feature>
<dbReference type="Gene3D" id="1.10.530.10">
    <property type="match status" value="1"/>
</dbReference>
<keyword evidence="2" id="KW-0732">Signal</keyword>
<dbReference type="Gene3D" id="1.10.101.10">
    <property type="entry name" value="PGBD-like superfamily/PGBD"/>
    <property type="match status" value="1"/>
</dbReference>
<evidence type="ECO:0000256" key="1">
    <source>
        <dbReference type="SAM" id="MobiDB-lite"/>
    </source>
</evidence>
<feature type="domain" description="Peptidoglycan binding-like" evidence="3">
    <location>
        <begin position="409"/>
        <end position="463"/>
    </location>
</feature>
<dbReference type="Pfam" id="PF01471">
    <property type="entry name" value="PG_binding_1"/>
    <property type="match status" value="1"/>
</dbReference>
<dbReference type="InterPro" id="IPR036366">
    <property type="entry name" value="PGBDSf"/>
</dbReference>
<feature type="region of interest" description="Disordered" evidence="1">
    <location>
        <begin position="57"/>
        <end position="91"/>
    </location>
</feature>
<evidence type="ECO:0000313" key="5">
    <source>
        <dbReference type="EMBL" id="MDK3017722.1"/>
    </source>
</evidence>
<name>A0ABT7EZD8_9RHOB</name>
<reference evidence="5 6" key="1">
    <citation type="submission" date="2023-05" db="EMBL/GenBank/DDBJ databases">
        <title>Pseudodonghicola sp. nov.</title>
        <authorList>
            <person name="Huang J."/>
        </authorList>
    </citation>
    <scope>NUCLEOTIDE SEQUENCE [LARGE SCALE GENOMIC DNA]</scope>
    <source>
        <strain evidence="5 6">IC7</strain>
    </source>
</reference>
<dbReference type="NCBIfam" id="TIGR02283">
    <property type="entry name" value="MltB_2"/>
    <property type="match status" value="1"/>
</dbReference>
<dbReference type="SUPFAM" id="SSF53955">
    <property type="entry name" value="Lysozyme-like"/>
    <property type="match status" value="1"/>
</dbReference>